<proteinExistence type="predicted"/>
<name>A0A0R3T8Z9_RODNA</name>
<sequence>MPLDGRCSQLLELSVDREAGQKCLLDLRVGYLLQVETHLKYYFKGYKTNPTSTMNYICFFA</sequence>
<accession>A0A0R3T8Z9</accession>
<dbReference type="EMBL" id="UZAE01002101">
    <property type="protein sequence ID" value="VDN99396.1"/>
    <property type="molecule type" value="Genomic_DNA"/>
</dbReference>
<reference evidence="3" key="1">
    <citation type="submission" date="2017-02" db="UniProtKB">
        <authorList>
            <consortium name="WormBaseParasite"/>
        </authorList>
    </citation>
    <scope>IDENTIFICATION</scope>
</reference>
<gene>
    <name evidence="1" type="ORF">HNAJ_LOCUS3536</name>
</gene>
<evidence type="ECO:0000313" key="2">
    <source>
        <dbReference type="Proteomes" id="UP000278807"/>
    </source>
</evidence>
<dbReference type="WBParaSite" id="HNAJ_0000353801-mRNA-1">
    <property type="protein sequence ID" value="HNAJ_0000353801-mRNA-1"/>
    <property type="gene ID" value="HNAJ_0000353801"/>
</dbReference>
<dbReference type="Proteomes" id="UP000278807">
    <property type="component" value="Unassembled WGS sequence"/>
</dbReference>
<organism evidence="3">
    <name type="scientific">Rodentolepis nana</name>
    <name type="common">Dwarf tapeworm</name>
    <name type="synonym">Hymenolepis nana</name>
    <dbReference type="NCBI Taxonomy" id="102285"/>
    <lineage>
        <taxon>Eukaryota</taxon>
        <taxon>Metazoa</taxon>
        <taxon>Spiralia</taxon>
        <taxon>Lophotrochozoa</taxon>
        <taxon>Platyhelminthes</taxon>
        <taxon>Cestoda</taxon>
        <taxon>Eucestoda</taxon>
        <taxon>Cyclophyllidea</taxon>
        <taxon>Hymenolepididae</taxon>
        <taxon>Rodentolepis</taxon>
    </lineage>
</organism>
<dbReference type="AlphaFoldDB" id="A0A0R3T8Z9"/>
<reference evidence="1 2" key="2">
    <citation type="submission" date="2018-11" db="EMBL/GenBank/DDBJ databases">
        <authorList>
            <consortium name="Pathogen Informatics"/>
        </authorList>
    </citation>
    <scope>NUCLEOTIDE SEQUENCE [LARGE SCALE GENOMIC DNA]</scope>
</reference>
<evidence type="ECO:0000313" key="3">
    <source>
        <dbReference type="WBParaSite" id="HNAJ_0000353801-mRNA-1"/>
    </source>
</evidence>
<protein>
    <submittedName>
        <fullName evidence="1 3">Uncharacterized protein</fullName>
    </submittedName>
</protein>
<keyword evidence="2" id="KW-1185">Reference proteome</keyword>
<evidence type="ECO:0000313" key="1">
    <source>
        <dbReference type="EMBL" id="VDN99396.1"/>
    </source>
</evidence>